<dbReference type="EMBL" id="LAZR01001687">
    <property type="protein sequence ID" value="KKN40720.1"/>
    <property type="molecule type" value="Genomic_DNA"/>
</dbReference>
<proteinExistence type="predicted"/>
<comment type="caution">
    <text evidence="1">The sequence shown here is derived from an EMBL/GenBank/DDBJ whole genome shotgun (WGS) entry which is preliminary data.</text>
</comment>
<gene>
    <name evidence="1" type="ORF">LCGC14_0730280</name>
</gene>
<name>A0A0F9Q9R5_9ZZZZ</name>
<sequence length="65" mass="7491">MKRYKWSDCGMIEAKDGVYIRKDVEIVFSYREVKDRIMGVIVAKLTKLTTSADLEHLARALDLLS</sequence>
<accession>A0A0F9Q9R5</accession>
<dbReference type="AlphaFoldDB" id="A0A0F9Q9R5"/>
<evidence type="ECO:0000313" key="1">
    <source>
        <dbReference type="EMBL" id="KKN40720.1"/>
    </source>
</evidence>
<reference evidence="1" key="1">
    <citation type="journal article" date="2015" name="Nature">
        <title>Complex archaea that bridge the gap between prokaryotes and eukaryotes.</title>
        <authorList>
            <person name="Spang A."/>
            <person name="Saw J.H."/>
            <person name="Jorgensen S.L."/>
            <person name="Zaremba-Niedzwiedzka K."/>
            <person name="Martijn J."/>
            <person name="Lind A.E."/>
            <person name="van Eijk R."/>
            <person name="Schleper C."/>
            <person name="Guy L."/>
            <person name="Ettema T.J."/>
        </authorList>
    </citation>
    <scope>NUCLEOTIDE SEQUENCE</scope>
</reference>
<organism evidence="1">
    <name type="scientific">marine sediment metagenome</name>
    <dbReference type="NCBI Taxonomy" id="412755"/>
    <lineage>
        <taxon>unclassified sequences</taxon>
        <taxon>metagenomes</taxon>
        <taxon>ecological metagenomes</taxon>
    </lineage>
</organism>
<protein>
    <submittedName>
        <fullName evidence="1">Uncharacterized protein</fullName>
    </submittedName>
</protein>